<dbReference type="Proteomes" id="UP000272481">
    <property type="component" value="Unassembled WGS sequence"/>
</dbReference>
<gene>
    <name evidence="2" type="ORF">EJA12_03875</name>
</gene>
<evidence type="ECO:0000313" key="3">
    <source>
        <dbReference type="Proteomes" id="UP000272481"/>
    </source>
</evidence>
<feature type="region of interest" description="Disordered" evidence="1">
    <location>
        <begin position="43"/>
        <end position="67"/>
    </location>
</feature>
<accession>A0ABX9ZFI2</accession>
<dbReference type="Pfam" id="PF07901">
    <property type="entry name" value="DUF1672"/>
    <property type="match status" value="1"/>
</dbReference>
<sequence length="341" mass="38294">MIKNLDGTGRENNVKKRKIWAVSAVCLVLLTYGCGNIENQEHNARGKAEESAGKELKEEEKDLNASAKESDYVKENYVSVQSYNGEGYQLKDANKEIEKKARASSSEIEQAVNHYFQEHYKTEVQVTNIVGARDAATVFVESVADPKFFTYAIVPYDFSNEEIRIEGVRTEEGQVENAIHGWLYAKAYPEKFEKLNQFLTDFAEMYAVTGLNPQAVRNVGGNGFSNQYYLVNPLALTFEGVYNMYLENPEIEGEEIRKELENSGVVADDIAFGISLYMDEEGAEPDQSIMDELKTSLTRLEGIPAGTYALHLNDNFIDKRRASGSKTNTLKNIGPNEIIKE</sequence>
<dbReference type="InterPro" id="IPR012873">
    <property type="entry name" value="DUF1672"/>
</dbReference>
<evidence type="ECO:0000313" key="2">
    <source>
        <dbReference type="EMBL" id="RSK35725.1"/>
    </source>
</evidence>
<name>A0ABX9ZFI2_9BACL</name>
<proteinExistence type="predicted"/>
<protein>
    <submittedName>
        <fullName evidence="2">DUF1672 family protein</fullName>
    </submittedName>
</protein>
<dbReference type="EMBL" id="RWGW01000005">
    <property type="protein sequence ID" value="RSK35725.1"/>
    <property type="molecule type" value="Genomic_DNA"/>
</dbReference>
<dbReference type="PROSITE" id="PS51257">
    <property type="entry name" value="PROKAR_LIPOPROTEIN"/>
    <property type="match status" value="1"/>
</dbReference>
<comment type="caution">
    <text evidence="2">The sequence shown here is derived from an EMBL/GenBank/DDBJ whole genome shotgun (WGS) entry which is preliminary data.</text>
</comment>
<keyword evidence="3" id="KW-1185">Reference proteome</keyword>
<organism evidence="2 3">
    <name type="scientific">Bhargavaea beijingensis</name>
    <dbReference type="NCBI Taxonomy" id="426756"/>
    <lineage>
        <taxon>Bacteria</taxon>
        <taxon>Bacillati</taxon>
        <taxon>Bacillota</taxon>
        <taxon>Bacilli</taxon>
        <taxon>Bacillales</taxon>
        <taxon>Caryophanaceae</taxon>
        <taxon>Bhargavaea</taxon>
    </lineage>
</organism>
<reference evidence="2 3" key="1">
    <citation type="submission" date="2018-12" db="EMBL/GenBank/DDBJ databases">
        <title>Comparitive functional genomics of dry heat resistant strains isolated from the viking spacecraft.</title>
        <authorList>
            <person name="Seuylemezian A."/>
            <person name="Vaishampayan P."/>
        </authorList>
    </citation>
    <scope>NUCLEOTIDE SEQUENCE [LARGE SCALE GENOMIC DNA]</scope>
    <source>
        <strain evidence="2 3">M6-11</strain>
    </source>
</reference>
<evidence type="ECO:0000256" key="1">
    <source>
        <dbReference type="SAM" id="MobiDB-lite"/>
    </source>
</evidence>